<evidence type="ECO:0000256" key="5">
    <source>
        <dbReference type="ARBA" id="ARBA00023040"/>
    </source>
</evidence>
<dbReference type="SUPFAM" id="SSF81321">
    <property type="entry name" value="Family A G protein-coupled receptor-like"/>
    <property type="match status" value="1"/>
</dbReference>
<dbReference type="AlphaFoldDB" id="A0AAV4B8P1"/>
<feature type="transmembrane region" description="Helical" evidence="11">
    <location>
        <begin position="168"/>
        <end position="188"/>
    </location>
</feature>
<keyword evidence="5 9" id="KW-0297">G-protein coupled receptor</keyword>
<dbReference type="Pfam" id="PF00001">
    <property type="entry name" value="7tm_1"/>
    <property type="match status" value="1"/>
</dbReference>
<dbReference type="PROSITE" id="PS50262">
    <property type="entry name" value="G_PROTEIN_RECEP_F1_2"/>
    <property type="match status" value="1"/>
</dbReference>
<sequence>MAEFIPKQVSVPLHCLAVLLSLLGNVSMVIIVCRVPMLHTPTFVFMSNLAATDIVLALVWNITSVLVDLQVVDSEQLSQATVGCMALGMIWQTAISTSTLLQATIACDRYLFIVHPFKYQRHVTCSRAAGCCVIIFVLSASFPTFLFFTGDPYWLEDPTQTCLRSEVWPLLFLTIIFFPSLSLVAFSSQRVWALCTRMLQEMELLQACTPITSIGGLSEKSKARGPKSLILKKLIKIVMKRSKIRRKAKIAPEVSTVKADLNAAPTVMITVCEKGDSAQTVMPKPSTSQEIEERVDHVSDCESRVLAVNTPTLRYPLSAFSRRSSLESAVSPCGSYTSGDQISTSNSIAEKTQRFLSPYSYRSHGVSHCLEDSLPSFNSSTLSLGQSDTLVMEAWSHSSDTAVNSPAVSDFERRPSSANQSLPSVNPLSGEPCSSPLSRIIAEDLVPDGANPVSSLVSAIMVMPEIFLVQSAHNGLCSSASSSQRLRDKREIIAALYWAAVGNPAIALIMGFQTDRGTPLSPHERKKREQHSSQIDLDDASSTDDWMGSGLWTKIKGFITARCSAAKALLLLCVPLLLIASLLPFSTVLTIWQFGVRGQSVSKCVYIVCLLTYTSVPSLTSLLLCLTNKPYRKVLQRHICCHKKTRAKSIS</sequence>
<protein>
    <submittedName>
        <fullName evidence="13">Olfactory receptor</fullName>
    </submittedName>
</protein>
<dbReference type="EMBL" id="BLXT01004610">
    <property type="protein sequence ID" value="GFO15528.1"/>
    <property type="molecule type" value="Genomic_DNA"/>
</dbReference>
<feature type="domain" description="G-protein coupled receptors family 1 profile" evidence="12">
    <location>
        <begin position="24"/>
        <end position="139"/>
    </location>
</feature>
<organism evidence="13 14">
    <name type="scientific">Plakobranchus ocellatus</name>
    <dbReference type="NCBI Taxonomy" id="259542"/>
    <lineage>
        <taxon>Eukaryota</taxon>
        <taxon>Metazoa</taxon>
        <taxon>Spiralia</taxon>
        <taxon>Lophotrochozoa</taxon>
        <taxon>Mollusca</taxon>
        <taxon>Gastropoda</taxon>
        <taxon>Heterobranchia</taxon>
        <taxon>Euthyneura</taxon>
        <taxon>Panpulmonata</taxon>
        <taxon>Sacoglossa</taxon>
        <taxon>Placobranchoidea</taxon>
        <taxon>Plakobranchidae</taxon>
        <taxon>Plakobranchus</taxon>
    </lineage>
</organism>
<dbReference type="PRINTS" id="PR00237">
    <property type="entry name" value="GPCRRHODOPSN"/>
</dbReference>
<evidence type="ECO:0000256" key="2">
    <source>
        <dbReference type="ARBA" id="ARBA00022475"/>
    </source>
</evidence>
<feature type="transmembrane region" description="Helical" evidence="11">
    <location>
        <begin position="128"/>
        <end position="148"/>
    </location>
</feature>
<reference evidence="13 14" key="1">
    <citation type="journal article" date="2021" name="Elife">
        <title>Chloroplast acquisition without the gene transfer in kleptoplastic sea slugs, Plakobranchus ocellatus.</title>
        <authorList>
            <person name="Maeda T."/>
            <person name="Takahashi S."/>
            <person name="Yoshida T."/>
            <person name="Shimamura S."/>
            <person name="Takaki Y."/>
            <person name="Nagai Y."/>
            <person name="Toyoda A."/>
            <person name="Suzuki Y."/>
            <person name="Arimoto A."/>
            <person name="Ishii H."/>
            <person name="Satoh N."/>
            <person name="Nishiyama T."/>
            <person name="Hasebe M."/>
            <person name="Maruyama T."/>
            <person name="Minagawa J."/>
            <person name="Obokata J."/>
            <person name="Shigenobu S."/>
        </authorList>
    </citation>
    <scope>NUCLEOTIDE SEQUENCE [LARGE SCALE GENOMIC DNA]</scope>
</reference>
<feature type="transmembrane region" description="Helical" evidence="11">
    <location>
        <begin position="16"/>
        <end position="35"/>
    </location>
</feature>
<feature type="region of interest" description="Disordered" evidence="10">
    <location>
        <begin position="517"/>
        <end position="542"/>
    </location>
</feature>
<keyword evidence="6 11" id="KW-0472">Membrane</keyword>
<dbReference type="GO" id="GO:0005886">
    <property type="term" value="C:plasma membrane"/>
    <property type="evidence" value="ECO:0007669"/>
    <property type="project" value="UniProtKB-SubCell"/>
</dbReference>
<feature type="compositionally biased region" description="Polar residues" evidence="10">
    <location>
        <begin position="416"/>
        <end position="427"/>
    </location>
</feature>
<keyword evidence="2" id="KW-1003">Cell membrane</keyword>
<dbReference type="InterPro" id="IPR000276">
    <property type="entry name" value="GPCR_Rhodpsn"/>
</dbReference>
<dbReference type="CDD" id="cd00637">
    <property type="entry name" value="7tm_classA_rhodopsin-like"/>
    <property type="match status" value="1"/>
</dbReference>
<evidence type="ECO:0000313" key="13">
    <source>
        <dbReference type="EMBL" id="GFO15528.1"/>
    </source>
</evidence>
<dbReference type="Gene3D" id="1.20.1070.10">
    <property type="entry name" value="Rhodopsin 7-helix transmembrane proteins"/>
    <property type="match status" value="2"/>
</dbReference>
<dbReference type="PROSITE" id="PS00237">
    <property type="entry name" value="G_PROTEIN_RECEP_F1_1"/>
    <property type="match status" value="1"/>
</dbReference>
<evidence type="ECO:0000256" key="4">
    <source>
        <dbReference type="ARBA" id="ARBA00022989"/>
    </source>
</evidence>
<comment type="similarity">
    <text evidence="9">Belongs to the G-protein coupled receptor 1 family.</text>
</comment>
<evidence type="ECO:0000256" key="3">
    <source>
        <dbReference type="ARBA" id="ARBA00022692"/>
    </source>
</evidence>
<dbReference type="InterPro" id="IPR050569">
    <property type="entry name" value="TAAR"/>
</dbReference>
<feature type="transmembrane region" description="Helical" evidence="11">
    <location>
        <begin position="80"/>
        <end position="107"/>
    </location>
</feature>
<comment type="subcellular location">
    <subcellularLocation>
        <location evidence="1">Cell membrane</location>
        <topology evidence="1">Multi-pass membrane protein</topology>
    </subcellularLocation>
</comment>
<dbReference type="PANTHER" id="PTHR24249:SF372">
    <property type="entry name" value="G-PROTEIN COUPLED RECEPTORS FAMILY 1 PROFILE DOMAIN-CONTAINING PROTEIN"/>
    <property type="match status" value="1"/>
</dbReference>
<keyword evidence="4 11" id="KW-1133">Transmembrane helix</keyword>
<evidence type="ECO:0000256" key="11">
    <source>
        <dbReference type="SAM" id="Phobius"/>
    </source>
</evidence>
<dbReference type="Proteomes" id="UP000735302">
    <property type="component" value="Unassembled WGS sequence"/>
</dbReference>
<feature type="transmembrane region" description="Helical" evidence="11">
    <location>
        <begin position="568"/>
        <end position="592"/>
    </location>
</feature>
<accession>A0AAV4B8P1</accession>
<evidence type="ECO:0000256" key="6">
    <source>
        <dbReference type="ARBA" id="ARBA00023136"/>
    </source>
</evidence>
<gene>
    <name evidence="13" type="ORF">PoB_004203300</name>
</gene>
<evidence type="ECO:0000256" key="10">
    <source>
        <dbReference type="SAM" id="MobiDB-lite"/>
    </source>
</evidence>
<proteinExistence type="inferred from homology"/>
<dbReference type="GO" id="GO:0004930">
    <property type="term" value="F:G protein-coupled receptor activity"/>
    <property type="evidence" value="ECO:0007669"/>
    <property type="project" value="UniProtKB-KW"/>
</dbReference>
<feature type="region of interest" description="Disordered" evidence="10">
    <location>
        <begin position="404"/>
        <end position="429"/>
    </location>
</feature>
<dbReference type="InterPro" id="IPR017452">
    <property type="entry name" value="GPCR_Rhodpsn_7TM"/>
</dbReference>
<feature type="transmembrane region" description="Helical" evidence="11">
    <location>
        <begin position="604"/>
        <end position="624"/>
    </location>
</feature>
<keyword evidence="8 9" id="KW-0807">Transducer</keyword>
<keyword evidence="7 9" id="KW-0675">Receptor</keyword>
<evidence type="ECO:0000256" key="9">
    <source>
        <dbReference type="RuleBase" id="RU000688"/>
    </source>
</evidence>
<evidence type="ECO:0000259" key="12">
    <source>
        <dbReference type="PROSITE" id="PS50262"/>
    </source>
</evidence>
<comment type="caution">
    <text evidence="13">The sequence shown here is derived from an EMBL/GenBank/DDBJ whole genome shotgun (WGS) entry which is preliminary data.</text>
</comment>
<evidence type="ECO:0000313" key="14">
    <source>
        <dbReference type="Proteomes" id="UP000735302"/>
    </source>
</evidence>
<keyword evidence="3 9" id="KW-0812">Transmembrane</keyword>
<evidence type="ECO:0000256" key="1">
    <source>
        <dbReference type="ARBA" id="ARBA00004651"/>
    </source>
</evidence>
<feature type="transmembrane region" description="Helical" evidence="11">
    <location>
        <begin position="42"/>
        <end position="60"/>
    </location>
</feature>
<keyword evidence="14" id="KW-1185">Reference proteome</keyword>
<name>A0AAV4B8P1_9GAST</name>
<evidence type="ECO:0000256" key="8">
    <source>
        <dbReference type="ARBA" id="ARBA00023224"/>
    </source>
</evidence>
<evidence type="ECO:0000256" key="7">
    <source>
        <dbReference type="ARBA" id="ARBA00023170"/>
    </source>
</evidence>
<dbReference type="PANTHER" id="PTHR24249">
    <property type="entry name" value="HISTAMINE RECEPTOR-RELATED G-PROTEIN COUPLED RECEPTOR"/>
    <property type="match status" value="1"/>
</dbReference>